<evidence type="ECO:0000313" key="1">
    <source>
        <dbReference type="EMBL" id="CAJ0570833.1"/>
    </source>
</evidence>
<evidence type="ECO:0000313" key="2">
    <source>
        <dbReference type="Proteomes" id="UP001177023"/>
    </source>
</evidence>
<accession>A0AA36FZW0</accession>
<sequence length="150" mass="16623">MFLLLGCILFSAFMQISCGADNVPHFMNDSALVRVKRQTFYYLCGSPPTQYYSVKPCTPTAPKCQNGGRLIGVGCRSVYRVVAAPCRNHRCRRRSHQYPGTDSAFVTTVNSRKCDATSQDNVLRARRASTDCAAHQPEMNINTLAGEKLP</sequence>
<organism evidence="1 2">
    <name type="scientific">Mesorhabditis spiculigera</name>
    <dbReference type="NCBI Taxonomy" id="96644"/>
    <lineage>
        <taxon>Eukaryota</taxon>
        <taxon>Metazoa</taxon>
        <taxon>Ecdysozoa</taxon>
        <taxon>Nematoda</taxon>
        <taxon>Chromadorea</taxon>
        <taxon>Rhabditida</taxon>
        <taxon>Rhabditina</taxon>
        <taxon>Rhabditomorpha</taxon>
        <taxon>Rhabditoidea</taxon>
        <taxon>Rhabditidae</taxon>
        <taxon>Mesorhabditinae</taxon>
        <taxon>Mesorhabditis</taxon>
    </lineage>
</organism>
<gene>
    <name evidence="1" type="ORF">MSPICULIGERA_LOCUS9267</name>
</gene>
<protein>
    <submittedName>
        <fullName evidence="1">Uncharacterized protein</fullName>
    </submittedName>
</protein>
<proteinExistence type="predicted"/>
<name>A0AA36FZW0_9BILA</name>
<dbReference type="Proteomes" id="UP001177023">
    <property type="component" value="Unassembled WGS sequence"/>
</dbReference>
<dbReference type="AlphaFoldDB" id="A0AA36FZW0"/>
<feature type="non-terminal residue" evidence="1">
    <location>
        <position position="1"/>
    </location>
</feature>
<keyword evidence="2" id="KW-1185">Reference proteome</keyword>
<reference evidence="1" key="1">
    <citation type="submission" date="2023-06" db="EMBL/GenBank/DDBJ databases">
        <authorList>
            <person name="Delattre M."/>
        </authorList>
    </citation>
    <scope>NUCLEOTIDE SEQUENCE</scope>
    <source>
        <strain evidence="1">AF72</strain>
    </source>
</reference>
<comment type="caution">
    <text evidence="1">The sequence shown here is derived from an EMBL/GenBank/DDBJ whole genome shotgun (WGS) entry which is preliminary data.</text>
</comment>
<dbReference type="EMBL" id="CATQJA010002488">
    <property type="protein sequence ID" value="CAJ0570833.1"/>
    <property type="molecule type" value="Genomic_DNA"/>
</dbReference>